<name>S0FZK3_9BACT</name>
<dbReference type="EMBL" id="APJX01000016">
    <property type="protein sequence ID" value="EMS77392.1"/>
    <property type="molecule type" value="Genomic_DNA"/>
</dbReference>
<organism evidence="1 2">
    <name type="scientific">Desulfotignum phosphitoxidans DSM 13687</name>
    <dbReference type="NCBI Taxonomy" id="1286635"/>
    <lineage>
        <taxon>Bacteria</taxon>
        <taxon>Pseudomonadati</taxon>
        <taxon>Thermodesulfobacteriota</taxon>
        <taxon>Desulfobacteria</taxon>
        <taxon>Desulfobacterales</taxon>
        <taxon>Desulfobacteraceae</taxon>
        <taxon>Desulfotignum</taxon>
    </lineage>
</organism>
<comment type="caution">
    <text evidence="1">The sequence shown here is derived from an EMBL/GenBank/DDBJ whole genome shotgun (WGS) entry which is preliminary data.</text>
</comment>
<dbReference type="Proteomes" id="UP000014216">
    <property type="component" value="Unassembled WGS sequence"/>
</dbReference>
<keyword evidence="2" id="KW-1185">Reference proteome</keyword>
<dbReference type="InterPro" id="IPR018841">
    <property type="entry name" value="DUF2442"/>
</dbReference>
<evidence type="ECO:0000313" key="1">
    <source>
        <dbReference type="EMBL" id="EMS77392.1"/>
    </source>
</evidence>
<sequence>MMPPRQEMKIREWILANQVAVDELGGIFWPEGEDLSPEFLLHHSG</sequence>
<evidence type="ECO:0000313" key="2">
    <source>
        <dbReference type="Proteomes" id="UP000014216"/>
    </source>
</evidence>
<accession>S0FZK3</accession>
<protein>
    <submittedName>
        <fullName evidence="1">Putative DUF2442 domain-containing protein</fullName>
    </submittedName>
</protein>
<dbReference type="OrthoDB" id="598100at2"/>
<dbReference type="RefSeq" id="WP_006968636.1">
    <property type="nucleotide sequence ID" value="NZ_APJX01000016.1"/>
</dbReference>
<dbReference type="AlphaFoldDB" id="S0FZK3"/>
<gene>
    <name evidence="1" type="ORF">Dpo_16c00450</name>
</gene>
<reference evidence="1 2" key="1">
    <citation type="journal article" date="2013" name="Genome Announc.">
        <title>Draft Genome Sequence of Desulfotignum phosphitoxidans DSM 13687 Strain FiPS-3.</title>
        <authorList>
            <person name="Poehlein A."/>
            <person name="Daniel R."/>
            <person name="Simeonova D.D."/>
        </authorList>
    </citation>
    <scope>NUCLEOTIDE SEQUENCE [LARGE SCALE GENOMIC DNA]</scope>
    <source>
        <strain evidence="1 2">DSM 13687</strain>
    </source>
</reference>
<proteinExistence type="predicted"/>
<dbReference type="Pfam" id="PF10387">
    <property type="entry name" value="DUF2442"/>
    <property type="match status" value="1"/>
</dbReference>